<proteinExistence type="predicted"/>
<dbReference type="EMBL" id="NIHT01000008">
    <property type="protein sequence ID" value="PLT75930.1"/>
    <property type="molecule type" value="Genomic_DNA"/>
</dbReference>
<evidence type="ECO:0000313" key="2">
    <source>
        <dbReference type="Proteomes" id="UP000235093"/>
    </source>
</evidence>
<protein>
    <recommendedName>
        <fullName evidence="3">Cyclase family protein</fullName>
    </recommendedName>
</protein>
<dbReference type="Pfam" id="PF04199">
    <property type="entry name" value="Cyclase"/>
    <property type="match status" value="1"/>
</dbReference>
<sequence length="273" mass="31407">MSEVLKNEHRNIDLTNLRVLELGIGIPFSGNSTTDYIKYKKKYLFTHDDERWNGKPDRLSFYKELIEMDLHSISHIDALNHAAIHKVGYNSAHYEGNPEIYVNGSDEIPIIHGKAMILDLPRFLNVNYINPDEEITVDIIMQCLKYQKMNIEDYEIVLFRTGHIKFWLQGEYEEYYKKEAGLGIDAILWLASKNIKAIGADNFAIEHIPTKKNLYSTFYPGHKKLLIEKGAYIMENLNLEVLSENGLNQIYFLAVPVRFNNASAALINPVALV</sequence>
<accession>A0A2N5PLD8</accession>
<dbReference type="GO" id="GO:0004061">
    <property type="term" value="F:arylformamidase activity"/>
    <property type="evidence" value="ECO:0007669"/>
    <property type="project" value="InterPro"/>
</dbReference>
<dbReference type="SUPFAM" id="SSF102198">
    <property type="entry name" value="Putative cyclase"/>
    <property type="match status" value="1"/>
</dbReference>
<dbReference type="RefSeq" id="WP_101883884.1">
    <property type="nucleotide sequence ID" value="NZ_NIHT01000008.1"/>
</dbReference>
<dbReference type="GO" id="GO:0019441">
    <property type="term" value="P:L-tryptophan catabolic process to kynurenine"/>
    <property type="evidence" value="ECO:0007669"/>
    <property type="project" value="InterPro"/>
</dbReference>
<evidence type="ECO:0008006" key="3">
    <source>
        <dbReference type="Google" id="ProtNLM"/>
    </source>
</evidence>
<comment type="caution">
    <text evidence="1">The sequence shown here is derived from an EMBL/GenBank/DDBJ whole genome shotgun (WGS) entry which is preliminary data.</text>
</comment>
<dbReference type="InterPro" id="IPR037175">
    <property type="entry name" value="KFase_sf"/>
</dbReference>
<reference evidence="1 2" key="1">
    <citation type="journal article" date="2017" name="Genome Med.">
        <title>A novel Ruminococcus gnavus clade enriched in inflammatory bowel disease patients.</title>
        <authorList>
            <person name="Hall A.B."/>
            <person name="Yassour M."/>
            <person name="Sauk J."/>
            <person name="Garner A."/>
            <person name="Jiang X."/>
            <person name="Arthur T."/>
            <person name="Lagoudas G.K."/>
            <person name="Vatanen T."/>
            <person name="Fornelos N."/>
            <person name="Wilson R."/>
            <person name="Bertha M."/>
            <person name="Cohen M."/>
            <person name="Garber J."/>
            <person name="Khalili H."/>
            <person name="Gevers D."/>
            <person name="Ananthakrishnan A.N."/>
            <person name="Kugathasan S."/>
            <person name="Lander E.S."/>
            <person name="Blainey P."/>
            <person name="Vlamakis H."/>
            <person name="Xavier R.J."/>
            <person name="Huttenhower C."/>
        </authorList>
    </citation>
    <scope>NUCLEOTIDE SEQUENCE [LARGE SCALE GENOMIC DNA]</scope>
    <source>
        <strain evidence="1 2">RJX1125</strain>
    </source>
</reference>
<dbReference type="PANTHER" id="PTHR34861:SF10">
    <property type="entry name" value="CYCLASE"/>
    <property type="match status" value="1"/>
</dbReference>
<organism evidence="1 2">
    <name type="scientific">Mediterraneibacter gnavus</name>
    <name type="common">Ruminococcus gnavus</name>
    <dbReference type="NCBI Taxonomy" id="33038"/>
    <lineage>
        <taxon>Bacteria</taxon>
        <taxon>Bacillati</taxon>
        <taxon>Bacillota</taxon>
        <taxon>Clostridia</taxon>
        <taxon>Lachnospirales</taxon>
        <taxon>Lachnospiraceae</taxon>
        <taxon>Mediterraneibacter</taxon>
    </lineage>
</organism>
<dbReference type="PANTHER" id="PTHR34861">
    <property type="match status" value="1"/>
</dbReference>
<dbReference type="InterPro" id="IPR007325">
    <property type="entry name" value="KFase/CYL"/>
</dbReference>
<gene>
    <name evidence="1" type="ORF">CDL23_06320</name>
</gene>
<dbReference type="Gene3D" id="3.50.30.50">
    <property type="entry name" value="Putative cyclase"/>
    <property type="match status" value="1"/>
</dbReference>
<dbReference type="Proteomes" id="UP000235093">
    <property type="component" value="Unassembled WGS sequence"/>
</dbReference>
<dbReference type="AlphaFoldDB" id="A0A2N5PLD8"/>
<evidence type="ECO:0000313" key="1">
    <source>
        <dbReference type="EMBL" id="PLT75930.1"/>
    </source>
</evidence>
<name>A0A2N5PLD8_MEDGN</name>